<reference evidence="2" key="2">
    <citation type="submission" date="2015-01" db="EMBL/GenBank/DDBJ databases">
        <title>Evolutionary Origins and Diversification of the Mycorrhizal Mutualists.</title>
        <authorList>
            <consortium name="DOE Joint Genome Institute"/>
            <consortium name="Mycorrhizal Genomics Consortium"/>
            <person name="Kohler A."/>
            <person name="Kuo A."/>
            <person name="Nagy L.G."/>
            <person name="Floudas D."/>
            <person name="Copeland A."/>
            <person name="Barry K.W."/>
            <person name="Cichocki N."/>
            <person name="Veneault-Fourrey C."/>
            <person name="LaButti K."/>
            <person name="Lindquist E.A."/>
            <person name="Lipzen A."/>
            <person name="Lundell T."/>
            <person name="Morin E."/>
            <person name="Murat C."/>
            <person name="Riley R."/>
            <person name="Ohm R."/>
            <person name="Sun H."/>
            <person name="Tunlid A."/>
            <person name="Henrissat B."/>
            <person name="Grigoriev I.V."/>
            <person name="Hibbett D.S."/>
            <person name="Martin F."/>
        </authorList>
    </citation>
    <scope>NUCLEOTIDE SEQUENCE [LARGE SCALE GENOMIC DNA]</scope>
    <source>
        <strain evidence="2">h7</strain>
    </source>
</reference>
<protein>
    <submittedName>
        <fullName evidence="1">Uncharacterized protein</fullName>
    </submittedName>
</protein>
<dbReference type="HOGENOM" id="CLU_3068914_0_0_1"/>
<organism evidence="1 2">
    <name type="scientific">Hebeloma cylindrosporum</name>
    <dbReference type="NCBI Taxonomy" id="76867"/>
    <lineage>
        <taxon>Eukaryota</taxon>
        <taxon>Fungi</taxon>
        <taxon>Dikarya</taxon>
        <taxon>Basidiomycota</taxon>
        <taxon>Agaricomycotina</taxon>
        <taxon>Agaricomycetes</taxon>
        <taxon>Agaricomycetidae</taxon>
        <taxon>Agaricales</taxon>
        <taxon>Agaricineae</taxon>
        <taxon>Hymenogastraceae</taxon>
        <taxon>Hebeloma</taxon>
    </lineage>
</organism>
<dbReference type="Proteomes" id="UP000053424">
    <property type="component" value="Unassembled WGS sequence"/>
</dbReference>
<proteinExistence type="predicted"/>
<reference evidence="1 2" key="1">
    <citation type="submission" date="2014-04" db="EMBL/GenBank/DDBJ databases">
        <authorList>
            <consortium name="DOE Joint Genome Institute"/>
            <person name="Kuo A."/>
            <person name="Gay G."/>
            <person name="Dore J."/>
            <person name="Kohler A."/>
            <person name="Nagy L.G."/>
            <person name="Floudas D."/>
            <person name="Copeland A."/>
            <person name="Barry K.W."/>
            <person name="Cichocki N."/>
            <person name="Veneault-Fourrey C."/>
            <person name="LaButti K."/>
            <person name="Lindquist E.A."/>
            <person name="Lipzen A."/>
            <person name="Lundell T."/>
            <person name="Morin E."/>
            <person name="Murat C."/>
            <person name="Sun H."/>
            <person name="Tunlid A."/>
            <person name="Henrissat B."/>
            <person name="Grigoriev I.V."/>
            <person name="Hibbett D.S."/>
            <person name="Martin F."/>
            <person name="Nordberg H.P."/>
            <person name="Cantor M.N."/>
            <person name="Hua S.X."/>
        </authorList>
    </citation>
    <scope>NUCLEOTIDE SEQUENCE [LARGE SCALE GENOMIC DNA]</scope>
    <source>
        <strain evidence="2">h7</strain>
    </source>
</reference>
<evidence type="ECO:0000313" key="2">
    <source>
        <dbReference type="Proteomes" id="UP000053424"/>
    </source>
</evidence>
<accession>A0A0C2XHF7</accession>
<evidence type="ECO:0000313" key="1">
    <source>
        <dbReference type="EMBL" id="KIM37298.1"/>
    </source>
</evidence>
<name>A0A0C2XHF7_HEBCY</name>
<gene>
    <name evidence="1" type="ORF">M413DRAFT_448595</name>
</gene>
<keyword evidence="2" id="KW-1185">Reference proteome</keyword>
<sequence length="53" mass="5882">MSISRSFSLPFSPRFGPAASGVYLLNEDFMFEGSCTVRHATFITSNVDLRTGY</sequence>
<dbReference type="EMBL" id="KN831798">
    <property type="protein sequence ID" value="KIM37298.1"/>
    <property type="molecule type" value="Genomic_DNA"/>
</dbReference>
<dbReference type="AlphaFoldDB" id="A0A0C2XHF7"/>